<dbReference type="AlphaFoldDB" id="A0A7H1J6X7"/>
<dbReference type="Proteomes" id="UP000516370">
    <property type="component" value="Chromosome"/>
</dbReference>
<evidence type="ECO:0000256" key="1">
    <source>
        <dbReference type="SAM" id="Phobius"/>
    </source>
</evidence>
<gene>
    <name evidence="2" type="ORF">IBG28_00835</name>
</gene>
<feature type="transmembrane region" description="Helical" evidence="1">
    <location>
        <begin position="12"/>
        <end position="29"/>
    </location>
</feature>
<name>A0A7H1J6X7_9GAMM</name>
<reference evidence="2 3" key="1">
    <citation type="submission" date="2020-09" db="EMBL/GenBank/DDBJ databases">
        <title>Complete genome sequence of an Arctic sea ice bacterium Marinomonas arctica BSI20414.</title>
        <authorList>
            <person name="Liao L."/>
            <person name="Chen B."/>
        </authorList>
    </citation>
    <scope>NUCLEOTIDE SEQUENCE [LARGE SCALE GENOMIC DNA]</scope>
    <source>
        <strain evidence="2 3">BSI20414</strain>
    </source>
</reference>
<evidence type="ECO:0000313" key="2">
    <source>
        <dbReference type="EMBL" id="QNT06243.1"/>
    </source>
</evidence>
<keyword evidence="1" id="KW-1133">Transmembrane helix</keyword>
<evidence type="ECO:0000313" key="3">
    <source>
        <dbReference type="Proteomes" id="UP000516370"/>
    </source>
</evidence>
<dbReference type="RefSeq" id="WP_162623541.1">
    <property type="nucleotide sequence ID" value="NZ_BMLJ01000008.1"/>
</dbReference>
<proteinExistence type="predicted"/>
<keyword evidence="1" id="KW-0812">Transmembrane</keyword>
<keyword evidence="3" id="KW-1185">Reference proteome</keyword>
<keyword evidence="1" id="KW-0472">Membrane</keyword>
<accession>A0A7H1J6X7</accession>
<dbReference type="EMBL" id="CP061081">
    <property type="protein sequence ID" value="QNT06243.1"/>
    <property type="molecule type" value="Genomic_DNA"/>
</dbReference>
<sequence>MNKTAHHAALMMPYKIIGGLMLILDNIGLHMKELKNRINVSGSIF</sequence>
<protein>
    <submittedName>
        <fullName evidence="2">Uncharacterized protein</fullName>
    </submittedName>
</protein>
<organism evidence="2 3">
    <name type="scientific">Marinomonas arctica</name>
    <dbReference type="NCBI Taxonomy" id="383750"/>
    <lineage>
        <taxon>Bacteria</taxon>
        <taxon>Pseudomonadati</taxon>
        <taxon>Pseudomonadota</taxon>
        <taxon>Gammaproteobacteria</taxon>
        <taxon>Oceanospirillales</taxon>
        <taxon>Oceanospirillaceae</taxon>
        <taxon>Marinomonas</taxon>
    </lineage>
</organism>
<dbReference type="KEGG" id="mard:IBG28_00835"/>